<dbReference type="GO" id="GO:0005739">
    <property type="term" value="C:mitochondrion"/>
    <property type="evidence" value="ECO:0007669"/>
    <property type="project" value="TreeGrafter"/>
</dbReference>
<evidence type="ECO:0000259" key="8">
    <source>
        <dbReference type="Pfam" id="PF00349"/>
    </source>
</evidence>
<dbReference type="Gene3D" id="3.30.420.40">
    <property type="match status" value="1"/>
</dbReference>
<dbReference type="GO" id="GO:0006006">
    <property type="term" value="P:glucose metabolic process"/>
    <property type="evidence" value="ECO:0007669"/>
    <property type="project" value="TreeGrafter"/>
</dbReference>
<evidence type="ECO:0000256" key="1">
    <source>
        <dbReference type="ARBA" id="ARBA00009225"/>
    </source>
</evidence>
<evidence type="ECO:0000313" key="11">
    <source>
        <dbReference type="Proteomes" id="UP000326757"/>
    </source>
</evidence>
<dbReference type="PROSITE" id="PS51748">
    <property type="entry name" value="HEXOKINASE_2"/>
    <property type="match status" value="1"/>
</dbReference>
<keyword evidence="2 6" id="KW-0808">Transferase</keyword>
<feature type="domain" description="Hexokinase N-terminal" evidence="8">
    <location>
        <begin position="8"/>
        <end position="216"/>
    </location>
</feature>
<keyword evidence="5 6" id="KW-0067">ATP-binding</keyword>
<organism evidence="10 11">
    <name type="scientific">Monilinia laxa</name>
    <name type="common">Brown rot fungus</name>
    <name type="synonym">Sclerotinia laxa</name>
    <dbReference type="NCBI Taxonomy" id="61186"/>
    <lineage>
        <taxon>Eukaryota</taxon>
        <taxon>Fungi</taxon>
        <taxon>Dikarya</taxon>
        <taxon>Ascomycota</taxon>
        <taxon>Pezizomycotina</taxon>
        <taxon>Leotiomycetes</taxon>
        <taxon>Helotiales</taxon>
        <taxon>Sclerotiniaceae</taxon>
        <taxon>Monilinia</taxon>
    </lineage>
</organism>
<evidence type="ECO:0000256" key="5">
    <source>
        <dbReference type="ARBA" id="ARBA00022840"/>
    </source>
</evidence>
<evidence type="ECO:0000256" key="7">
    <source>
        <dbReference type="SAM" id="MobiDB-lite"/>
    </source>
</evidence>
<keyword evidence="3 6" id="KW-0547">Nucleotide-binding</keyword>
<dbReference type="GO" id="GO:0008865">
    <property type="term" value="F:fructokinase activity"/>
    <property type="evidence" value="ECO:0007669"/>
    <property type="project" value="TreeGrafter"/>
</dbReference>
<evidence type="ECO:0000313" key="10">
    <source>
        <dbReference type="EMBL" id="KAB8297823.1"/>
    </source>
</evidence>
<keyword evidence="11" id="KW-1185">Reference proteome</keyword>
<comment type="similarity">
    <text evidence="1 6">Belongs to the hexokinase family.</text>
</comment>
<dbReference type="GO" id="GO:0019158">
    <property type="term" value="F:mannokinase activity"/>
    <property type="evidence" value="ECO:0007669"/>
    <property type="project" value="TreeGrafter"/>
</dbReference>
<dbReference type="PRINTS" id="PR00475">
    <property type="entry name" value="HEXOKINASE"/>
</dbReference>
<sequence length="547" mass="60331">MTSPKTILDEFLQPLDIDINKVHALAKSLCEIFKRLSNESTTQFLATPVFEEVLRPEVEGKGRYLAIDIGGSNLRAGFVELFNRTTQDGFTSPGKVNKVLEKSWKIGETHKCNNAEELFLWIGMCIAEVVQDGMDKWGLQLPSELSMGVTFSFPIRQSSLNKAIISSMGKGFSIPSDLNLGQQILKGYETSTASRPHLPHIKITAIVNDCVATLIFLSHQHRHTPHQKAAMGLIVGTGCNATIPLSFSKLNSFKYSHHAFKLGNHKQKDIKMAVNTEWSINGTAPPLYALNFITKWDSILDTNSDNPGFMPFEYMTGGKYLGELCRLIILDYFTTNLRIHPESLPLVLREHNALDASVLARVGREELLCHPLDLTMPFPIDSTTGKSKKWVPELAHAVVTITKKVEVRCAGMVAAAIVALLAAADEIYLPSSRPPSSLSPKNISEQPKLKQARSTKELGQVKELLVGYTGSCISYFQDYLADCQAYLDDILRQEFGPDKGGKRIILEACMDGSIIGAGLLAATVEFMEKKRSSAEGLVAENSRTESN</sequence>
<name>A0A5N6K5I0_MONLA</name>
<proteinExistence type="inferred from homology"/>
<evidence type="ECO:0000256" key="3">
    <source>
        <dbReference type="ARBA" id="ARBA00022741"/>
    </source>
</evidence>
<dbReference type="SUPFAM" id="SSF53067">
    <property type="entry name" value="Actin-like ATPase domain"/>
    <property type="match status" value="2"/>
</dbReference>
<keyword evidence="6" id="KW-0324">Glycolysis</keyword>
<dbReference type="GO" id="GO:0006096">
    <property type="term" value="P:glycolytic process"/>
    <property type="evidence" value="ECO:0007669"/>
    <property type="project" value="UniProtKB-UniPathway"/>
</dbReference>
<evidence type="ECO:0000256" key="2">
    <source>
        <dbReference type="ARBA" id="ARBA00022679"/>
    </source>
</evidence>
<dbReference type="PANTHER" id="PTHR19443">
    <property type="entry name" value="HEXOKINASE"/>
    <property type="match status" value="1"/>
</dbReference>
<evidence type="ECO:0000256" key="6">
    <source>
        <dbReference type="RuleBase" id="RU362007"/>
    </source>
</evidence>
<keyword evidence="4 6" id="KW-0418">Kinase</keyword>
<dbReference type="InterPro" id="IPR043129">
    <property type="entry name" value="ATPase_NBD"/>
</dbReference>
<dbReference type="CDD" id="cd24000">
    <property type="entry name" value="ASKHA_NBD_HK"/>
    <property type="match status" value="1"/>
</dbReference>
<dbReference type="Gene3D" id="3.40.367.20">
    <property type="match status" value="1"/>
</dbReference>
<dbReference type="EC" id="2.7.1.-" evidence="6"/>
<dbReference type="PANTHER" id="PTHR19443:SF29">
    <property type="entry name" value="PHOSPHOTRANSFERASE"/>
    <property type="match status" value="1"/>
</dbReference>
<dbReference type="InterPro" id="IPR022672">
    <property type="entry name" value="Hexokinase_N"/>
</dbReference>
<dbReference type="Pfam" id="PF03727">
    <property type="entry name" value="Hexokinase_2"/>
    <property type="match status" value="1"/>
</dbReference>
<dbReference type="InterPro" id="IPR001312">
    <property type="entry name" value="Hexokinase"/>
</dbReference>
<dbReference type="GO" id="GO:0005829">
    <property type="term" value="C:cytosol"/>
    <property type="evidence" value="ECO:0007669"/>
    <property type="project" value="TreeGrafter"/>
</dbReference>
<gene>
    <name evidence="10" type="ORF">EYC80_001621</name>
</gene>
<dbReference type="GO" id="GO:0005536">
    <property type="term" value="F:D-glucose binding"/>
    <property type="evidence" value="ECO:0007669"/>
    <property type="project" value="InterPro"/>
</dbReference>
<protein>
    <recommendedName>
        <fullName evidence="6">Phosphotransferase</fullName>
        <ecNumber evidence="6">2.7.1.-</ecNumber>
    </recommendedName>
</protein>
<evidence type="ECO:0000259" key="9">
    <source>
        <dbReference type="Pfam" id="PF03727"/>
    </source>
</evidence>
<dbReference type="Pfam" id="PF00349">
    <property type="entry name" value="Hexokinase_1"/>
    <property type="match status" value="1"/>
</dbReference>
<dbReference type="InterPro" id="IPR022673">
    <property type="entry name" value="Hexokinase_C"/>
</dbReference>
<accession>A0A5N6K5I0</accession>
<feature type="region of interest" description="Disordered" evidence="7">
    <location>
        <begin position="432"/>
        <end position="452"/>
    </location>
</feature>
<dbReference type="Proteomes" id="UP000326757">
    <property type="component" value="Unassembled WGS sequence"/>
</dbReference>
<dbReference type="GO" id="GO:0005524">
    <property type="term" value="F:ATP binding"/>
    <property type="evidence" value="ECO:0007669"/>
    <property type="project" value="UniProtKB-UniRule"/>
</dbReference>
<evidence type="ECO:0000256" key="4">
    <source>
        <dbReference type="ARBA" id="ARBA00022777"/>
    </source>
</evidence>
<reference evidence="10 11" key="1">
    <citation type="submission" date="2019-06" db="EMBL/GenBank/DDBJ databases">
        <title>Genome Sequence of the Brown Rot Fungal Pathogen Monilinia laxa.</title>
        <authorList>
            <person name="De Miccolis Angelini R.M."/>
            <person name="Landi L."/>
            <person name="Abate D."/>
            <person name="Pollastro S."/>
            <person name="Romanazzi G."/>
            <person name="Faretra F."/>
        </authorList>
    </citation>
    <scope>NUCLEOTIDE SEQUENCE [LARGE SCALE GENOMIC DNA]</scope>
    <source>
        <strain evidence="10 11">Mlax316</strain>
    </source>
</reference>
<dbReference type="UniPathway" id="UPA00109">
    <property type="reaction ID" value="UER00180"/>
</dbReference>
<dbReference type="GO" id="GO:0004340">
    <property type="term" value="F:glucokinase activity"/>
    <property type="evidence" value="ECO:0007669"/>
    <property type="project" value="TreeGrafter"/>
</dbReference>
<dbReference type="GO" id="GO:0001678">
    <property type="term" value="P:intracellular glucose homeostasis"/>
    <property type="evidence" value="ECO:0007669"/>
    <property type="project" value="InterPro"/>
</dbReference>
<dbReference type="OrthoDB" id="419537at2759"/>
<feature type="domain" description="Hexokinase C-terminal" evidence="9">
    <location>
        <begin position="231"/>
        <end position="522"/>
    </location>
</feature>
<dbReference type="EMBL" id="VIGI01000007">
    <property type="protein sequence ID" value="KAB8297823.1"/>
    <property type="molecule type" value="Genomic_DNA"/>
</dbReference>
<dbReference type="GO" id="GO:0006013">
    <property type="term" value="P:mannose metabolic process"/>
    <property type="evidence" value="ECO:0007669"/>
    <property type="project" value="TreeGrafter"/>
</dbReference>
<dbReference type="AlphaFoldDB" id="A0A5N6K5I0"/>
<comment type="caution">
    <text evidence="10">The sequence shown here is derived from an EMBL/GenBank/DDBJ whole genome shotgun (WGS) entry which is preliminary data.</text>
</comment>